<dbReference type="SUPFAM" id="SSF53098">
    <property type="entry name" value="Ribonuclease H-like"/>
    <property type="match status" value="1"/>
</dbReference>
<dbReference type="InterPro" id="IPR001584">
    <property type="entry name" value="Integrase_cat-core"/>
</dbReference>
<feature type="region of interest" description="Disordered" evidence="2">
    <location>
        <begin position="497"/>
        <end position="534"/>
    </location>
</feature>
<dbReference type="InterPro" id="IPR036397">
    <property type="entry name" value="RNaseH_sf"/>
</dbReference>
<feature type="compositionally biased region" description="Low complexity" evidence="2">
    <location>
        <begin position="11"/>
        <end position="24"/>
    </location>
</feature>
<reference evidence="4 5" key="1">
    <citation type="submission" date="2018-12" db="EMBL/GenBank/DDBJ databases">
        <title>Draft genome sequence of Xylaria grammica IHI A82.</title>
        <authorList>
            <person name="Buettner E."/>
            <person name="Kellner H."/>
        </authorList>
    </citation>
    <scope>NUCLEOTIDE SEQUENCE [LARGE SCALE GENOMIC DNA]</scope>
    <source>
        <strain evidence="4 5">IHI A82</strain>
    </source>
</reference>
<dbReference type="InterPro" id="IPR012337">
    <property type="entry name" value="RNaseH-like_sf"/>
</dbReference>
<organism evidence="4 5">
    <name type="scientific">Xylaria grammica</name>
    <dbReference type="NCBI Taxonomy" id="363999"/>
    <lineage>
        <taxon>Eukaryota</taxon>
        <taxon>Fungi</taxon>
        <taxon>Dikarya</taxon>
        <taxon>Ascomycota</taxon>
        <taxon>Pezizomycotina</taxon>
        <taxon>Sordariomycetes</taxon>
        <taxon>Xylariomycetidae</taxon>
        <taxon>Xylariales</taxon>
        <taxon>Xylariaceae</taxon>
        <taxon>Xylaria</taxon>
    </lineage>
</organism>
<feature type="compositionally biased region" description="Polar residues" evidence="2">
    <location>
        <begin position="515"/>
        <end position="534"/>
    </location>
</feature>
<keyword evidence="5" id="KW-1185">Reference proteome</keyword>
<sequence>MDASVFHDAEGPAGPQDQPAAPQPSNFDTYESVAEEIGISPNTVRTYIDMTQWDEDIDPNNATRQQLNTWAAYQVIYYRRATERGNIAYMGYAGDFKGWTIDHFRQVHRTISKRLLGVLEEKGIIVRLEEQERSTILDNLVRILQGNYIIRDSQPSLQATNNPVGTVRNTSASPTPSQQLRLASQDIPTPQSPVRPENPQSEAANNVQFQIPGVRYAQSPVRPTIESQSEPTYGRTIRPGHEPNFQPVYEYPVAHYPPQTPRQQTYVRTTPEPASINPVLDLPPTRNVRNGMISPEKYALFQKTWKHERNYSGEPYDLLYDKARLFIDACRRLGITEDQYHAVFPTILQGRAEDYYTYHIGPDKTWSEIYRTMDTHFNTNTNHSHYWADWTTITFARMKEENPDSAPHEVLDLMINKLAKAQRALGASYQGEIQLSTTVARACRGVPELNTALILQKPSCEGFFADLRACLRVAADTSSRGFIQENNDAYFTDRRYTQSNRTKSFKPRFQPRFGNRSNVRQGQPQAQEQSSRPRTNKTCFVCRKEGCWSTNHTPQERARVKNQYFNSYEMINGSQPTPDEFSLFLTECEGYPESDEGEEDTDEEIGRQSTQFLMDNAFLHRTTGEDIWNHDASVPCDQFILNDQYRTEYQGELWDTGASNYSTVGKAQLEAYLRIYPRTKVSWTPGTANIRFGGSDTITAIGTVRINNPLGTTTYHILDSHTPFLFSLKDADQLQAYYDNTKDIIVRKDGKTIPVVRKWGHPFFNTSPYEAGIYFTETELRRLHRRFGHPRTERLYNMLSRAGHDVDHSTLEEIQKFCHHCQSHDRAPQRFKFSIKDDCNFNYEVIIDAVRLADGQVLHVIDAATSFQAATFLKSMSARDAWEALCKCWINVYQGPPDYVVHDPGTNFSSEEFRNQAKIVGTQCRAMPVEAHWAIGKIERAHGPLRRTYDILKAEIGHRTEKESILQMAVKALNDTAGPNGLVPTLLVFGAYPRVNQDSPPSPDIVRRAEAVKKAMKMLRDERAKVEINRAINQRNGPISYDVLSLPLRSEVLVWREKKGWDGPYEIQSIEGSDIIIDSTNGPIRFRCTQVKPYYRTTEDLPLNTPEDLPLTNPEDLPLNDPEERPPTVQPSQPLAVRRKRGRPRKTVSFYTPSARQTGHMFLSQKEEQSYALAIKLREDGIINTPGAPFEESDATEINDLVARGVFQFVRYNPAQHGDIRIFKSRLVREVKGKTTKPYEKSRLVVQGYNDTEKETVLTQSPTIQRMSQRLILALGPSLVRDFNASGELRDITQAYVQSQDKLARKIIARLPSELKPKYPEGTVLRIVRPLYGLAESGLYWFKTYHQHHRQKLGMDVSTYDPCLLISTGQSHDFGITGLQTDDTFSFVTPSFSEKEEQELQKAKFRAKPKEVLRVDHPIEFNGGRINLSAEGNITLTQKGQASQLAEIDPRTKDFAQQYISQRARGAYISSICQPEAAYDLSAAAQVTDPTPTDVRALNQRIKWQMDNQNRGLTFIPLDLRRTKLFIFTDGSFANNADMSSQLGFLIVLATEHRTEQNLSFEIQGNIVHWNSSKCKRVTRSVLASELYGMVNGFDSAIALRTTIQKIVATLGIPPIPAVLCSDSKSLYDCLVKLGTTQEKRLMIDIMSLRESYEKREISDVRWINGKDNPADAFTKRAPNQALETLVSTNRLTVRVEAFVERA</sequence>
<dbReference type="STRING" id="363999.A0A439CMH0"/>
<dbReference type="GO" id="GO:0003723">
    <property type="term" value="F:RNA binding"/>
    <property type="evidence" value="ECO:0007669"/>
    <property type="project" value="UniProtKB-KW"/>
</dbReference>
<proteinExistence type="predicted"/>
<dbReference type="Gene3D" id="3.30.420.10">
    <property type="entry name" value="Ribonuclease H-like superfamily/Ribonuclease H"/>
    <property type="match status" value="1"/>
</dbReference>
<comment type="caution">
    <text evidence="4">The sequence shown here is derived from an EMBL/GenBank/DDBJ whole genome shotgun (WGS) entry which is preliminary data.</text>
</comment>
<evidence type="ECO:0000256" key="1">
    <source>
        <dbReference type="ARBA" id="ARBA00022884"/>
    </source>
</evidence>
<keyword evidence="1" id="KW-0694">RNA-binding</keyword>
<dbReference type="GO" id="GO:0005634">
    <property type="term" value="C:nucleus"/>
    <property type="evidence" value="ECO:0007669"/>
    <property type="project" value="UniProtKB-ARBA"/>
</dbReference>
<protein>
    <recommendedName>
        <fullName evidence="3">Integrase catalytic domain-containing protein</fullName>
    </recommendedName>
</protein>
<feature type="region of interest" description="Disordered" evidence="2">
    <location>
        <begin position="156"/>
        <end position="179"/>
    </location>
</feature>
<evidence type="ECO:0000313" key="5">
    <source>
        <dbReference type="Proteomes" id="UP000286045"/>
    </source>
</evidence>
<dbReference type="Proteomes" id="UP000286045">
    <property type="component" value="Unassembled WGS sequence"/>
</dbReference>
<dbReference type="GO" id="GO:0015074">
    <property type="term" value="P:DNA integration"/>
    <property type="evidence" value="ECO:0007669"/>
    <property type="project" value="InterPro"/>
</dbReference>
<gene>
    <name evidence="4" type="ORF">EKO27_g11746</name>
</gene>
<feature type="region of interest" description="Disordered" evidence="2">
    <location>
        <begin position="1097"/>
        <end position="1143"/>
    </location>
</feature>
<dbReference type="EMBL" id="RYZI01000824">
    <property type="protein sequence ID" value="RWA03359.1"/>
    <property type="molecule type" value="Genomic_DNA"/>
</dbReference>
<dbReference type="PROSITE" id="PS50994">
    <property type="entry name" value="INTEGRASE"/>
    <property type="match status" value="1"/>
</dbReference>
<evidence type="ECO:0000259" key="3">
    <source>
        <dbReference type="PROSITE" id="PS50994"/>
    </source>
</evidence>
<evidence type="ECO:0000313" key="4">
    <source>
        <dbReference type="EMBL" id="RWA03359.1"/>
    </source>
</evidence>
<feature type="domain" description="Integrase catalytic" evidence="3">
    <location>
        <begin position="824"/>
        <end position="992"/>
    </location>
</feature>
<evidence type="ECO:0000256" key="2">
    <source>
        <dbReference type="SAM" id="MobiDB-lite"/>
    </source>
</evidence>
<feature type="region of interest" description="Disordered" evidence="2">
    <location>
        <begin position="1"/>
        <end position="26"/>
    </location>
</feature>
<name>A0A439CMH0_9PEZI</name>
<feature type="compositionally biased region" description="Basic and acidic residues" evidence="2">
    <location>
        <begin position="1"/>
        <end position="10"/>
    </location>
</feature>
<accession>A0A439CMH0</accession>